<protein>
    <submittedName>
        <fullName evidence="4">Methylmalonyl-CoA epimerase</fullName>
        <ecNumber evidence="4">5.1.99.1</ecNumber>
    </submittedName>
</protein>
<comment type="similarity">
    <text evidence="1">Belongs to the methylmalonyl-CoA epimerase family.</text>
</comment>
<organism evidence="4 5">
    <name type="scientific">Candidatus Mucispirillum faecigallinarum</name>
    <dbReference type="NCBI Taxonomy" id="2838699"/>
    <lineage>
        <taxon>Bacteria</taxon>
        <taxon>Pseudomonadati</taxon>
        <taxon>Deferribacterota</taxon>
        <taxon>Deferribacteres</taxon>
        <taxon>Deferribacterales</taxon>
        <taxon>Mucispirillaceae</taxon>
        <taxon>Mucispirillum</taxon>
    </lineage>
</organism>
<feature type="domain" description="VOC" evidence="3">
    <location>
        <begin position="5"/>
        <end position="132"/>
    </location>
</feature>
<dbReference type="NCBIfam" id="TIGR03081">
    <property type="entry name" value="metmalonyl_epim"/>
    <property type="match status" value="1"/>
</dbReference>
<evidence type="ECO:0000256" key="1">
    <source>
        <dbReference type="ARBA" id="ARBA00009308"/>
    </source>
</evidence>
<accession>A0A9D2GWM4</accession>
<evidence type="ECO:0000313" key="4">
    <source>
        <dbReference type="EMBL" id="HIZ90375.1"/>
    </source>
</evidence>
<evidence type="ECO:0000313" key="5">
    <source>
        <dbReference type="Proteomes" id="UP000824176"/>
    </source>
</evidence>
<dbReference type="PANTHER" id="PTHR43048">
    <property type="entry name" value="METHYLMALONYL-COA EPIMERASE"/>
    <property type="match status" value="1"/>
</dbReference>
<sequence>MLLKKIDHIGVAVKSIEAALPFYKAMGADVNHIEEVPSQKVKTAFIKVGETTIELVEATSDESPIAKYLEKNREGLHHICFEVEDIKASLAELKKADIKLIDEEPKVGAHNMLVAFVHPKGNNGVLTELAQHQK</sequence>
<reference evidence="4" key="2">
    <citation type="submission" date="2021-04" db="EMBL/GenBank/DDBJ databases">
        <authorList>
            <person name="Gilroy R."/>
        </authorList>
    </citation>
    <scope>NUCLEOTIDE SEQUENCE</scope>
    <source>
        <strain evidence="4">ChiW4-1371</strain>
    </source>
</reference>
<dbReference type="InterPro" id="IPR037523">
    <property type="entry name" value="VOC_core"/>
</dbReference>
<keyword evidence="2" id="KW-0479">Metal-binding</keyword>
<dbReference type="EMBL" id="DXAQ01000158">
    <property type="protein sequence ID" value="HIZ90375.1"/>
    <property type="molecule type" value="Genomic_DNA"/>
</dbReference>
<keyword evidence="4" id="KW-0413">Isomerase</keyword>
<dbReference type="GO" id="GO:0004493">
    <property type="term" value="F:methylmalonyl-CoA epimerase activity"/>
    <property type="evidence" value="ECO:0007669"/>
    <property type="project" value="UniProtKB-EC"/>
</dbReference>
<name>A0A9D2GWM4_9BACT</name>
<dbReference type="PANTHER" id="PTHR43048:SF3">
    <property type="entry name" value="METHYLMALONYL-COA EPIMERASE, MITOCHONDRIAL"/>
    <property type="match status" value="1"/>
</dbReference>
<dbReference type="Gene3D" id="3.10.180.10">
    <property type="entry name" value="2,3-Dihydroxybiphenyl 1,2-Dioxygenase, domain 1"/>
    <property type="match status" value="1"/>
</dbReference>
<evidence type="ECO:0000256" key="2">
    <source>
        <dbReference type="ARBA" id="ARBA00022723"/>
    </source>
</evidence>
<dbReference type="InterPro" id="IPR051785">
    <property type="entry name" value="MMCE/EMCE_epimerase"/>
</dbReference>
<dbReference type="CDD" id="cd07249">
    <property type="entry name" value="MMCE"/>
    <property type="match status" value="1"/>
</dbReference>
<comment type="caution">
    <text evidence="4">The sequence shown here is derived from an EMBL/GenBank/DDBJ whole genome shotgun (WGS) entry which is preliminary data.</text>
</comment>
<gene>
    <name evidence="4" type="primary">mce</name>
    <name evidence="4" type="ORF">H9804_10550</name>
</gene>
<dbReference type="SUPFAM" id="SSF54593">
    <property type="entry name" value="Glyoxalase/Bleomycin resistance protein/Dihydroxybiphenyl dioxygenase"/>
    <property type="match status" value="1"/>
</dbReference>
<dbReference type="InterPro" id="IPR017515">
    <property type="entry name" value="MeMalonyl-CoA_epimerase"/>
</dbReference>
<dbReference type="AlphaFoldDB" id="A0A9D2GWM4"/>
<dbReference type="InterPro" id="IPR029068">
    <property type="entry name" value="Glyas_Bleomycin-R_OHBP_Dase"/>
</dbReference>
<reference evidence="4" key="1">
    <citation type="journal article" date="2021" name="PeerJ">
        <title>Extensive microbial diversity within the chicken gut microbiome revealed by metagenomics and culture.</title>
        <authorList>
            <person name="Gilroy R."/>
            <person name="Ravi A."/>
            <person name="Getino M."/>
            <person name="Pursley I."/>
            <person name="Horton D.L."/>
            <person name="Alikhan N.F."/>
            <person name="Baker D."/>
            <person name="Gharbi K."/>
            <person name="Hall N."/>
            <person name="Watson M."/>
            <person name="Adriaenssens E.M."/>
            <person name="Foster-Nyarko E."/>
            <person name="Jarju S."/>
            <person name="Secka A."/>
            <person name="Antonio M."/>
            <person name="Oren A."/>
            <person name="Chaudhuri R.R."/>
            <person name="La Ragione R."/>
            <person name="Hildebrand F."/>
            <person name="Pallen M.J."/>
        </authorList>
    </citation>
    <scope>NUCLEOTIDE SEQUENCE</scope>
    <source>
        <strain evidence="4">ChiW4-1371</strain>
    </source>
</reference>
<dbReference type="GO" id="GO:0046491">
    <property type="term" value="P:L-methylmalonyl-CoA metabolic process"/>
    <property type="evidence" value="ECO:0007669"/>
    <property type="project" value="TreeGrafter"/>
</dbReference>
<dbReference type="GO" id="GO:0046872">
    <property type="term" value="F:metal ion binding"/>
    <property type="evidence" value="ECO:0007669"/>
    <property type="project" value="UniProtKB-KW"/>
</dbReference>
<evidence type="ECO:0000259" key="3">
    <source>
        <dbReference type="PROSITE" id="PS51819"/>
    </source>
</evidence>
<proteinExistence type="inferred from homology"/>
<dbReference type="Pfam" id="PF13669">
    <property type="entry name" value="Glyoxalase_4"/>
    <property type="match status" value="1"/>
</dbReference>
<dbReference type="Proteomes" id="UP000824176">
    <property type="component" value="Unassembled WGS sequence"/>
</dbReference>
<dbReference type="PROSITE" id="PS51819">
    <property type="entry name" value="VOC"/>
    <property type="match status" value="1"/>
</dbReference>
<dbReference type="EC" id="5.1.99.1" evidence="4"/>